<sequence>MFQVKSPSFLDIATERQKFTTGLVMWFLLFVGYMLFCANWLIMIKLEPGWKKDLNAGEKQAVLEAVNYSVPLARGLATIPVAWLMVKLSHKYAVILAMLLNTAAFPLVFSPNFTLFVIGRMVMACGGTMLIILIQPILSRFFSLGAKGILSIFTPWAYVLGALFVNLLFLSSSISNYLTTNWKMCTAITGLLTYLPALYYALFGENFEANTAGHVSTSEKPDTYLGVLKEKECWFWVFFYSFMLVVSVMVSSFAPKILMKLSSDKLKSATFGIGIEWDSLYRIIFYVFCLLGFSLGTWNKVKAQRKPLVVLSCGLVTLFWIIILAASRGIENATLATVIIYTCVGLMSFFGMGIQTVILYIPHEYKGNDNPKRITIFYSYLWGLGYIIFAIYYFLVSCIFDAHQYYGYFAASFAILAFVLLFGLFSLLIEEPRPEWPVLPWSR</sequence>
<dbReference type="HOGENOM" id="CLU_637482_0_0_14"/>
<organism evidence="7 8">
    <name type="scientific">Mycoplasma haemofelis (strain Ohio2)</name>
    <dbReference type="NCBI Taxonomy" id="859194"/>
    <lineage>
        <taxon>Bacteria</taxon>
        <taxon>Bacillati</taxon>
        <taxon>Mycoplasmatota</taxon>
        <taxon>Mollicutes</taxon>
        <taxon>Mycoplasmataceae</taxon>
        <taxon>Mycoplasma</taxon>
    </lineage>
</organism>
<keyword evidence="2" id="KW-1003">Cell membrane</keyword>
<keyword evidence="3 6" id="KW-0812">Transmembrane</keyword>
<feature type="transmembrane region" description="Helical" evidence="6">
    <location>
        <begin position="92"/>
        <end position="109"/>
    </location>
</feature>
<dbReference type="Proteomes" id="UP000007952">
    <property type="component" value="Chromosome"/>
</dbReference>
<dbReference type="KEGG" id="mhf:MHF_0045"/>
<proteinExistence type="predicted"/>
<feature type="transmembrane region" description="Helical" evidence="6">
    <location>
        <begin position="308"/>
        <end position="326"/>
    </location>
</feature>
<feature type="transmembrane region" description="Helical" evidence="6">
    <location>
        <begin position="148"/>
        <end position="170"/>
    </location>
</feature>
<evidence type="ECO:0000256" key="4">
    <source>
        <dbReference type="ARBA" id="ARBA00022989"/>
    </source>
</evidence>
<accession>F6FJE1</accession>
<dbReference type="AlphaFoldDB" id="F6FJE1"/>
<dbReference type="EMBL" id="CP002808">
    <property type="protein sequence ID" value="AEG72360.1"/>
    <property type="molecule type" value="Genomic_DNA"/>
</dbReference>
<dbReference type="GO" id="GO:0005886">
    <property type="term" value="C:plasma membrane"/>
    <property type="evidence" value="ECO:0007669"/>
    <property type="project" value="UniProtKB-SubCell"/>
</dbReference>
<feature type="transmembrane region" description="Helical" evidence="6">
    <location>
        <begin position="374"/>
        <end position="395"/>
    </location>
</feature>
<evidence type="ECO:0000256" key="2">
    <source>
        <dbReference type="ARBA" id="ARBA00022475"/>
    </source>
</evidence>
<evidence type="ECO:0000313" key="8">
    <source>
        <dbReference type="Proteomes" id="UP000007952"/>
    </source>
</evidence>
<keyword evidence="5 6" id="KW-0472">Membrane</keyword>
<evidence type="ECO:0000256" key="5">
    <source>
        <dbReference type="ARBA" id="ARBA00023136"/>
    </source>
</evidence>
<dbReference type="Pfam" id="PF07672">
    <property type="entry name" value="MFS_Mycoplasma"/>
    <property type="match status" value="1"/>
</dbReference>
<comment type="subcellular location">
    <subcellularLocation>
        <location evidence="1">Cell membrane</location>
        <topology evidence="1">Multi-pass membrane protein</topology>
    </subcellularLocation>
</comment>
<dbReference type="BioCyc" id="MHAE859194:G1GR7-45-MONOMER"/>
<dbReference type="eggNOG" id="COG2814">
    <property type="taxonomic scope" value="Bacteria"/>
</dbReference>
<evidence type="ECO:0000256" key="3">
    <source>
        <dbReference type="ARBA" id="ARBA00022692"/>
    </source>
</evidence>
<feature type="transmembrane region" description="Helical" evidence="6">
    <location>
        <begin position="338"/>
        <end position="362"/>
    </location>
</feature>
<evidence type="ECO:0000256" key="1">
    <source>
        <dbReference type="ARBA" id="ARBA00004651"/>
    </source>
</evidence>
<dbReference type="SUPFAM" id="SSF103473">
    <property type="entry name" value="MFS general substrate transporter"/>
    <property type="match status" value="1"/>
</dbReference>
<protein>
    <submittedName>
        <fullName evidence="7">Major facilitator superfamily transporter</fullName>
    </submittedName>
</protein>
<reference evidence="7 8" key="1">
    <citation type="journal article" date="2011" name="J. Bacteriol.">
        <title>Complete genome sequences of two hemotropic Mycoplasmas, Mycoplasma haemofelis strain Ohio2 and Mycoplasma suis strain Illinois.</title>
        <authorList>
            <person name="Messick J.B."/>
            <person name="Santos A.P."/>
            <person name="Guimaraes A.M."/>
        </authorList>
    </citation>
    <scope>NUCLEOTIDE SEQUENCE [LARGE SCALE GENOMIC DNA]</scope>
    <source>
        <strain evidence="7 8">Ohio2</strain>
    </source>
</reference>
<keyword evidence="4 6" id="KW-1133">Transmembrane helix</keyword>
<dbReference type="STRING" id="859194.MHF_0045"/>
<feature type="transmembrane region" description="Helical" evidence="6">
    <location>
        <begin position="234"/>
        <end position="258"/>
    </location>
</feature>
<feature type="transmembrane region" description="Helical" evidence="6">
    <location>
        <begin position="182"/>
        <end position="202"/>
    </location>
</feature>
<reference key="2">
    <citation type="submission" date="2011-05" db="EMBL/GenBank/DDBJ databases">
        <title>The Genome of Mycoplasma haemofelis Strain Ohio2, a pathogenic hemoplasma of the cat.</title>
        <authorList>
            <person name="Santos A.P."/>
            <person name="Guimaraes A.M.S."/>
            <person name="SanMiguel P.J."/>
            <person name="Martin S.W."/>
            <person name="Messick J.B."/>
        </authorList>
    </citation>
    <scope>NUCLEOTIDE SEQUENCE</scope>
    <source>
        <strain>Ohio2</strain>
    </source>
</reference>
<dbReference type="InterPro" id="IPR011699">
    <property type="entry name" value="MFS_Mycoplasma"/>
</dbReference>
<evidence type="ECO:0000256" key="6">
    <source>
        <dbReference type="SAM" id="Phobius"/>
    </source>
</evidence>
<feature type="transmembrane region" description="Helical" evidence="6">
    <location>
        <begin position="407"/>
        <end position="429"/>
    </location>
</feature>
<dbReference type="Gene3D" id="1.20.1250.20">
    <property type="entry name" value="MFS general substrate transporter like domains"/>
    <property type="match status" value="2"/>
</dbReference>
<feature type="transmembrane region" description="Helical" evidence="6">
    <location>
        <begin position="23"/>
        <end position="44"/>
    </location>
</feature>
<name>F6FJE1_MYCHI</name>
<gene>
    <name evidence="7" type="ordered locus">MHF_0045</name>
</gene>
<feature type="transmembrane region" description="Helical" evidence="6">
    <location>
        <begin position="121"/>
        <end position="142"/>
    </location>
</feature>
<dbReference type="InterPro" id="IPR036259">
    <property type="entry name" value="MFS_trans_sf"/>
</dbReference>
<feature type="transmembrane region" description="Helical" evidence="6">
    <location>
        <begin position="279"/>
        <end position="296"/>
    </location>
</feature>
<evidence type="ECO:0000313" key="7">
    <source>
        <dbReference type="EMBL" id="AEG72360.1"/>
    </source>
</evidence>